<dbReference type="RefSeq" id="WP_262067332.1">
    <property type="nucleotide sequence ID" value="NZ_JAMXOD010000031.1"/>
</dbReference>
<organism evidence="1 2">
    <name type="scientific">Aequitasia blattaphilus</name>
    <dbReference type="NCBI Taxonomy" id="2949332"/>
    <lineage>
        <taxon>Bacteria</taxon>
        <taxon>Bacillati</taxon>
        <taxon>Bacillota</taxon>
        <taxon>Clostridia</taxon>
        <taxon>Lachnospirales</taxon>
        <taxon>Lachnospiraceae</taxon>
        <taxon>Aequitasia</taxon>
    </lineage>
</organism>
<accession>A0ABT1ECJ9</accession>
<proteinExistence type="predicted"/>
<keyword evidence="2" id="KW-1185">Reference proteome</keyword>
<dbReference type="Gene3D" id="1.25.40.10">
    <property type="entry name" value="Tetratricopeptide repeat domain"/>
    <property type="match status" value="1"/>
</dbReference>
<protein>
    <recommendedName>
        <fullName evidence="3">Tetratricopeptide repeat protein</fullName>
    </recommendedName>
</protein>
<evidence type="ECO:0000313" key="2">
    <source>
        <dbReference type="Proteomes" id="UP001523566"/>
    </source>
</evidence>
<dbReference type="SUPFAM" id="SSF48452">
    <property type="entry name" value="TPR-like"/>
    <property type="match status" value="1"/>
</dbReference>
<reference evidence="1 2" key="1">
    <citation type="journal article" date="2022" name="Genome Biol. Evol.">
        <title>Host diet, physiology and behaviors set the stage for Lachnospiraceae cladogenesis.</title>
        <authorList>
            <person name="Vera-Ponce De Leon A."/>
            <person name="Schneider M."/>
            <person name="Jahnes B.C."/>
            <person name="Sadowski V."/>
            <person name="Camuy-Velez L.A."/>
            <person name="Duan J."/>
            <person name="Sabree Z.L."/>
        </authorList>
    </citation>
    <scope>NUCLEOTIDE SEQUENCE [LARGE SCALE GENOMIC DNA]</scope>
    <source>
        <strain evidence="1 2">PAL113</strain>
    </source>
</reference>
<dbReference type="InterPro" id="IPR011990">
    <property type="entry name" value="TPR-like_helical_dom_sf"/>
</dbReference>
<name>A0ABT1ECJ9_9FIRM</name>
<sequence length="81" mass="9488">MTLDEFVNNNLMGKHLESIGDVEGAINLYEKNVAFEFDGSHPYTRLCIIYRKRKQYDEEIRVANAAVKNLCQNSKKPYFRE</sequence>
<dbReference type="Proteomes" id="UP001523566">
    <property type="component" value="Unassembled WGS sequence"/>
</dbReference>
<comment type="caution">
    <text evidence="1">The sequence shown here is derived from an EMBL/GenBank/DDBJ whole genome shotgun (WGS) entry which is preliminary data.</text>
</comment>
<gene>
    <name evidence="1" type="ORF">NK125_14245</name>
</gene>
<dbReference type="EMBL" id="JAMZFW010000031">
    <property type="protein sequence ID" value="MCP1103559.1"/>
    <property type="molecule type" value="Genomic_DNA"/>
</dbReference>
<evidence type="ECO:0008006" key="3">
    <source>
        <dbReference type="Google" id="ProtNLM"/>
    </source>
</evidence>
<evidence type="ECO:0000313" key="1">
    <source>
        <dbReference type="EMBL" id="MCP1103559.1"/>
    </source>
</evidence>